<organism evidence="1 2">
    <name type="scientific">Camellia lanceoleosa</name>
    <dbReference type="NCBI Taxonomy" id="1840588"/>
    <lineage>
        <taxon>Eukaryota</taxon>
        <taxon>Viridiplantae</taxon>
        <taxon>Streptophyta</taxon>
        <taxon>Embryophyta</taxon>
        <taxon>Tracheophyta</taxon>
        <taxon>Spermatophyta</taxon>
        <taxon>Magnoliopsida</taxon>
        <taxon>eudicotyledons</taxon>
        <taxon>Gunneridae</taxon>
        <taxon>Pentapetalae</taxon>
        <taxon>asterids</taxon>
        <taxon>Ericales</taxon>
        <taxon>Theaceae</taxon>
        <taxon>Camellia</taxon>
    </lineage>
</organism>
<comment type="caution">
    <text evidence="1">The sequence shown here is derived from an EMBL/GenBank/DDBJ whole genome shotgun (WGS) entry which is preliminary data.</text>
</comment>
<proteinExistence type="predicted"/>
<reference evidence="1 2" key="1">
    <citation type="journal article" date="2022" name="Plant J.">
        <title>Chromosome-level genome of Camellia lanceoleosa provides a valuable resource for understanding genome evolution and self-incompatibility.</title>
        <authorList>
            <person name="Gong W."/>
            <person name="Xiao S."/>
            <person name="Wang L."/>
            <person name="Liao Z."/>
            <person name="Chang Y."/>
            <person name="Mo W."/>
            <person name="Hu G."/>
            <person name="Li W."/>
            <person name="Zhao G."/>
            <person name="Zhu H."/>
            <person name="Hu X."/>
            <person name="Ji K."/>
            <person name="Xiang X."/>
            <person name="Song Q."/>
            <person name="Yuan D."/>
            <person name="Jin S."/>
            <person name="Zhang L."/>
        </authorList>
    </citation>
    <scope>NUCLEOTIDE SEQUENCE [LARGE SCALE GENOMIC DNA]</scope>
    <source>
        <strain evidence="1">SQ_2022a</strain>
    </source>
</reference>
<sequence length="113" mass="11839">MKHVATIRESQAPIAIFEAIQAHGAVHPGSSGQSGVVFEPRQAPLEVLRGIPGRRGGEGVNGELGIGTAAEAVAMEDAAGEEEVDDGDGGDSEEEEEEGDDEDHDDGFEEERE</sequence>
<dbReference type="EMBL" id="CM045759">
    <property type="protein sequence ID" value="KAI8018013.1"/>
    <property type="molecule type" value="Genomic_DNA"/>
</dbReference>
<accession>A0ACC0HZ56</accession>
<protein>
    <submittedName>
        <fullName evidence="1">Uncharacterized protein</fullName>
    </submittedName>
</protein>
<dbReference type="Proteomes" id="UP001060215">
    <property type="component" value="Chromosome 2"/>
</dbReference>
<evidence type="ECO:0000313" key="2">
    <source>
        <dbReference type="Proteomes" id="UP001060215"/>
    </source>
</evidence>
<gene>
    <name evidence="1" type="ORF">LOK49_LG04G00476</name>
</gene>
<keyword evidence="2" id="KW-1185">Reference proteome</keyword>
<name>A0ACC0HZ56_9ERIC</name>
<evidence type="ECO:0000313" key="1">
    <source>
        <dbReference type="EMBL" id="KAI8018013.1"/>
    </source>
</evidence>